<name>A0A6C2UB62_PONDE</name>
<dbReference type="PANTHER" id="PTHR24273">
    <property type="entry name" value="FI04643P-RELATED"/>
    <property type="match status" value="1"/>
</dbReference>
<keyword evidence="1" id="KW-0732">Signal</keyword>
<evidence type="ECO:0000313" key="3">
    <source>
        <dbReference type="EMBL" id="VGO17179.1"/>
    </source>
</evidence>
<feature type="chain" id="PRO_5025392139" description="PKD domain-containing protein" evidence="1">
    <location>
        <begin position="30"/>
        <end position="1161"/>
    </location>
</feature>
<dbReference type="InterPro" id="IPR022409">
    <property type="entry name" value="PKD/Chitinase_dom"/>
</dbReference>
<dbReference type="Gene3D" id="2.60.40.10">
    <property type="entry name" value="Immunoglobulins"/>
    <property type="match status" value="4"/>
</dbReference>
<dbReference type="Pfam" id="PF18911">
    <property type="entry name" value="PKD_4"/>
    <property type="match status" value="2"/>
</dbReference>
<evidence type="ECO:0000256" key="1">
    <source>
        <dbReference type="SAM" id="SignalP"/>
    </source>
</evidence>
<accession>A0A6C2UB62</accession>
<organism evidence="3 4">
    <name type="scientific">Pontiella desulfatans</name>
    <dbReference type="NCBI Taxonomy" id="2750659"/>
    <lineage>
        <taxon>Bacteria</taxon>
        <taxon>Pseudomonadati</taxon>
        <taxon>Kiritimatiellota</taxon>
        <taxon>Kiritimatiellia</taxon>
        <taxon>Kiritimatiellales</taxon>
        <taxon>Pontiellaceae</taxon>
        <taxon>Pontiella</taxon>
    </lineage>
</organism>
<dbReference type="AlphaFoldDB" id="A0A6C2UB62"/>
<dbReference type="SUPFAM" id="SSF49299">
    <property type="entry name" value="PKD domain"/>
    <property type="match status" value="4"/>
</dbReference>
<dbReference type="InterPro" id="IPR035986">
    <property type="entry name" value="PKD_dom_sf"/>
</dbReference>
<keyword evidence="4" id="KW-1185">Reference proteome</keyword>
<gene>
    <name evidence="3" type="ORF">PDESU_05774</name>
</gene>
<dbReference type="Proteomes" id="UP000366872">
    <property type="component" value="Unassembled WGS sequence"/>
</dbReference>
<reference evidence="3 4" key="1">
    <citation type="submission" date="2019-04" db="EMBL/GenBank/DDBJ databases">
        <authorList>
            <person name="Van Vliet M D."/>
        </authorList>
    </citation>
    <scope>NUCLEOTIDE SEQUENCE [LARGE SCALE GENOMIC DNA]</scope>
    <source>
        <strain evidence="3 4">F1</strain>
    </source>
</reference>
<feature type="domain" description="PKD" evidence="2">
    <location>
        <begin position="54"/>
        <end position="96"/>
    </location>
</feature>
<sequence>MRTTKRFLGRLIHIVMVALVMMPSLAALAAPEAICVPWKSDESLPHWTYDGAAITLKGIARGDAVEYKWDYGDGSGDTGWMTIANPYNLGVQHVYTGVPNQLFIATLTVRNGLGEENSDTYPIRMFVSTNLRNNDHLEVRRNMAIDAGLWWLHTRLNRTTYAAGSPGFGQPVGYWQPSYYPLAATGSGIEAFQLSGHTVLSDYDHDPYTETVQRAMNYLLYNIRTYAIGPQPAGDPDTNGNGIGLVANNESTARQTYIGGICMAALASSGAPNVVAQVGSVNVVGRTYADIVQDMVDFFAYGQVDSGWGRGGWRYYANYTESDMSTSQWPALGMLAAERNMHSIVPAFVRAELPIWMNTSQNLAAGNNHGAFAYYYPGYYPYYNITKQGAGLICYEFLYLSPSATQVEYDAKLAAFLADTRVQAGIGFIYRHWNDTGTGWDYTKLHGNSYGMYGLQKAMRITDPAMADVTEFDYTAGTQTANTFDWFYWPEGQANQGIGYYTVVTQQGDGSWDDTIGPNAVYDEFATAWRILVLSPRVTLRPPVAVVCNCDKQEYNLNQTIQLDGSCSYHTDVKRSLVQYEWDFDYDGTFVADASGITAEIPGGYAVPGIYPVALRVTDDTPSGALTDIAICEIDVHEPPHCPHAYAGGPYVGFVGTPVQFDATRSWDPDAAEFPYLGDPLEFSLIEWDLDNDGLFGADDLDCFGIGSDAFGNQPQWVWHAPYEGIIGLRVTDTGIADNGEIFEICQDLDFTEIKIGNHRPIADAGGHYMVPTNTCFELDGSGSFDIDPGDYIASYAWDLDSDGVFDDSSETNPTFCVSGELGKVYDIALKVTDSFGETAVDHTTVTIISNQAPVALCTDVVVGTDAGTCSANASIDDGSFDPDGDAIIIEQIPAGPYPLGDTQVTLLVTDDGGFSDWCIATVTVEDRTPPEILDAAAAPNPAMAGDTVSFTVDATNACDALLDVVWDFGDGSPPTTDTAHAYAADGTYKAIVTVTDDAGNSASAPVTVVVGDSLTGFVFGWGCIDSPKGAYRANASIHGEARFVVYAKYRDGNPDPTGRSGFNLQAGSLKFMSTGYEALVVSPDGKNAQISGEGWANGKFGYKFRIYMHDGVDAFRIRIWKENALGVEIPIYDNGSKLPIWKGSIVISKQNDPANWWLEL</sequence>
<feature type="domain" description="PKD" evidence="2">
    <location>
        <begin position="932"/>
        <end position="1011"/>
    </location>
</feature>
<proteinExistence type="predicted"/>
<dbReference type="SMART" id="SM00089">
    <property type="entry name" value="PKD"/>
    <property type="match status" value="3"/>
</dbReference>
<protein>
    <recommendedName>
        <fullName evidence="2">PKD domain-containing protein</fullName>
    </recommendedName>
</protein>
<dbReference type="CDD" id="cd00146">
    <property type="entry name" value="PKD"/>
    <property type="match status" value="2"/>
</dbReference>
<dbReference type="InterPro" id="IPR000601">
    <property type="entry name" value="PKD_dom"/>
</dbReference>
<dbReference type="PROSITE" id="PS50093">
    <property type="entry name" value="PKD"/>
    <property type="match status" value="2"/>
</dbReference>
<dbReference type="PANTHER" id="PTHR24273:SF32">
    <property type="entry name" value="HYALIN"/>
    <property type="match status" value="1"/>
</dbReference>
<dbReference type="EMBL" id="CAAHFG010000004">
    <property type="protein sequence ID" value="VGO17179.1"/>
    <property type="molecule type" value="Genomic_DNA"/>
</dbReference>
<dbReference type="InterPro" id="IPR013783">
    <property type="entry name" value="Ig-like_fold"/>
</dbReference>
<evidence type="ECO:0000313" key="4">
    <source>
        <dbReference type="Proteomes" id="UP000366872"/>
    </source>
</evidence>
<evidence type="ECO:0000259" key="2">
    <source>
        <dbReference type="PROSITE" id="PS50093"/>
    </source>
</evidence>
<feature type="signal peptide" evidence="1">
    <location>
        <begin position="1"/>
        <end position="29"/>
    </location>
</feature>